<feature type="compositionally biased region" description="Basic and acidic residues" evidence="2">
    <location>
        <begin position="52"/>
        <end position="66"/>
    </location>
</feature>
<gene>
    <name evidence="3" type="ORF">R1flu_006893</name>
</gene>
<keyword evidence="1" id="KW-0479">Metal-binding</keyword>
<feature type="compositionally biased region" description="Polar residues" evidence="2">
    <location>
        <begin position="205"/>
        <end position="220"/>
    </location>
</feature>
<dbReference type="AlphaFoldDB" id="A0ABD1YYE2"/>
<protein>
    <recommendedName>
        <fullName evidence="5">DNA-3-methyladenine glycosylase I</fullName>
    </recommendedName>
</protein>
<name>A0ABD1YYE2_9MARC</name>
<sequence length="736" mass="77355">MCRERDVESELGEAVPMTPVQHQLLHLREMDGGGTMMKPPKGLSVKLGAGNPDKEHERVKELEKMEGGLARPVLGPHKTTSQSPRLLPFFPKSSITSPPQSKSLARNPSPARVTSRIAPAPATKAAVTSPATTISSSSSTRAAPPRNASPAPAARAAARNPSPGPAARASARHPSPTPAASRASARNPSPAPASRATARNPSPTPASKATARNPSPTTAPRATARNPSPAPASKASARNPSPTPGASRLTARNPSPASKATARSSSPAPAGKTSMVSGASAGVGVKPGLTRSSSGLSAAASSGRRAVSPSVGRRELRSAPGVNRSGDIGKKSMASVLFPSSKQSQVLQSSLMTASFSSDGSSKEESVPASPMSARRLPTSALEDLQALRNLRMSSTSSDGSPSRASSVKGDLRSSECGSPVLSTKKLGSLDFDVLRKARESCSSSEASSTKDDSVLEVESPTISGKKVGAMEVQSLMKYRLLNSSGKRAGPPKASRVACEGMLPTSPVSSIVVPSDSRKRCHWVTPQSEPILIAYHDEEWGVPVHNDRMLFELLVLEGAQAELDRPQILGLRDYFRQVFAGFDPEIVAKFDAKKIGALAADDVLGQTEPKIRGIVENAKQVVKIAEEFGSFNKYVWMFVGFKPIVNLPRLFTQVPVKSSKSEALSKDLMRRGFRYVGPTTIYSFMQAAGMVNDHLTGCFRHSQCSSTPQTTLSASPPPPPLAPGGPVAETSENRVY</sequence>
<feature type="compositionally biased region" description="Polar residues" evidence="2">
    <location>
        <begin position="392"/>
        <end position="406"/>
    </location>
</feature>
<feature type="binding site" evidence="1">
    <location>
        <position position="698"/>
    </location>
    <ligand>
        <name>Zn(2+)</name>
        <dbReference type="ChEBI" id="CHEBI:29105"/>
    </ligand>
</feature>
<feature type="compositionally biased region" description="Low complexity" evidence="2">
    <location>
        <begin position="288"/>
        <end position="311"/>
    </location>
</feature>
<dbReference type="Gene3D" id="1.10.340.30">
    <property type="entry name" value="Hypothetical protein, domain 2"/>
    <property type="match status" value="1"/>
</dbReference>
<evidence type="ECO:0000313" key="4">
    <source>
        <dbReference type="Proteomes" id="UP001605036"/>
    </source>
</evidence>
<feature type="binding site" evidence="1">
    <location>
        <position position="694"/>
    </location>
    <ligand>
        <name>Zn(2+)</name>
        <dbReference type="ChEBI" id="CHEBI:29105"/>
    </ligand>
</feature>
<dbReference type="EMBL" id="JBHFFA010000003">
    <property type="protein sequence ID" value="KAL2635414.1"/>
    <property type="molecule type" value="Genomic_DNA"/>
</dbReference>
<feature type="compositionally biased region" description="Polar residues" evidence="2">
    <location>
        <begin position="93"/>
        <end position="106"/>
    </location>
</feature>
<keyword evidence="1" id="KW-0862">Zinc</keyword>
<feature type="binding site" evidence="1">
    <location>
        <position position="521"/>
    </location>
    <ligand>
        <name>Zn(2+)</name>
        <dbReference type="ChEBI" id="CHEBI:29105"/>
    </ligand>
</feature>
<organism evidence="3 4">
    <name type="scientific">Riccia fluitans</name>
    <dbReference type="NCBI Taxonomy" id="41844"/>
    <lineage>
        <taxon>Eukaryota</taxon>
        <taxon>Viridiplantae</taxon>
        <taxon>Streptophyta</taxon>
        <taxon>Embryophyta</taxon>
        <taxon>Marchantiophyta</taxon>
        <taxon>Marchantiopsida</taxon>
        <taxon>Marchantiidae</taxon>
        <taxon>Marchantiales</taxon>
        <taxon>Ricciaceae</taxon>
        <taxon>Riccia</taxon>
    </lineage>
</organism>
<evidence type="ECO:0008006" key="5">
    <source>
        <dbReference type="Google" id="ProtNLM"/>
    </source>
</evidence>
<evidence type="ECO:0000256" key="1">
    <source>
        <dbReference type="PIRSR" id="PIRSR605019-1"/>
    </source>
</evidence>
<dbReference type="InterPro" id="IPR011257">
    <property type="entry name" value="DNA_glycosylase"/>
</dbReference>
<feature type="binding site" evidence="1">
    <location>
        <position position="536"/>
    </location>
    <ligand>
        <name>Zn(2+)</name>
        <dbReference type="ChEBI" id="CHEBI:29105"/>
    </ligand>
</feature>
<proteinExistence type="predicted"/>
<comment type="caution">
    <text evidence="3">The sequence shown here is derived from an EMBL/GenBank/DDBJ whole genome shotgun (WGS) entry which is preliminary data.</text>
</comment>
<evidence type="ECO:0000313" key="3">
    <source>
        <dbReference type="EMBL" id="KAL2635414.1"/>
    </source>
</evidence>
<feature type="compositionally biased region" description="Polar residues" evidence="2">
    <location>
        <begin position="250"/>
        <end position="267"/>
    </location>
</feature>
<dbReference type="PANTHER" id="PTHR31116:SF29">
    <property type="entry name" value="DNA GLYCOSYLASE SUPERFAMILY PROTEIN"/>
    <property type="match status" value="1"/>
</dbReference>
<evidence type="ECO:0000256" key="2">
    <source>
        <dbReference type="SAM" id="MobiDB-lite"/>
    </source>
</evidence>
<dbReference type="PANTHER" id="PTHR31116">
    <property type="entry name" value="OS04G0501200 PROTEIN"/>
    <property type="match status" value="1"/>
</dbReference>
<keyword evidence="4" id="KW-1185">Reference proteome</keyword>
<feature type="compositionally biased region" description="Low complexity" evidence="2">
    <location>
        <begin position="341"/>
        <end position="360"/>
    </location>
</feature>
<feature type="region of interest" description="Disordered" evidence="2">
    <location>
        <begin position="341"/>
        <end position="420"/>
    </location>
</feature>
<dbReference type="SUPFAM" id="SSF48150">
    <property type="entry name" value="DNA-glycosylase"/>
    <property type="match status" value="1"/>
</dbReference>
<feature type="region of interest" description="Disordered" evidence="2">
    <location>
        <begin position="706"/>
        <end position="736"/>
    </location>
</feature>
<feature type="compositionally biased region" description="Low complexity" evidence="2">
    <location>
        <begin position="224"/>
        <end position="240"/>
    </location>
</feature>
<dbReference type="Proteomes" id="UP001605036">
    <property type="component" value="Unassembled WGS sequence"/>
</dbReference>
<reference evidence="3 4" key="1">
    <citation type="submission" date="2024-09" db="EMBL/GenBank/DDBJ databases">
        <title>Chromosome-scale assembly of Riccia fluitans.</title>
        <authorList>
            <person name="Paukszto L."/>
            <person name="Sawicki J."/>
            <person name="Karawczyk K."/>
            <person name="Piernik-Szablinska J."/>
            <person name="Szczecinska M."/>
            <person name="Mazdziarz M."/>
        </authorList>
    </citation>
    <scope>NUCLEOTIDE SEQUENCE [LARGE SCALE GENOMIC DNA]</scope>
    <source>
        <strain evidence="3">Rf_01</strain>
        <tissue evidence="3">Aerial parts of the thallus</tissue>
    </source>
</reference>
<feature type="compositionally biased region" description="Low complexity" evidence="2">
    <location>
        <begin position="125"/>
        <end position="201"/>
    </location>
</feature>
<dbReference type="Pfam" id="PF03352">
    <property type="entry name" value="Adenine_glyco"/>
    <property type="match status" value="1"/>
</dbReference>
<feature type="region of interest" description="Disordered" evidence="2">
    <location>
        <begin position="31"/>
        <end position="329"/>
    </location>
</feature>
<accession>A0ABD1YYE2</accession>
<dbReference type="InterPro" id="IPR005019">
    <property type="entry name" value="Adenine_glyco"/>
</dbReference>